<organism evidence="3 4">
    <name type="scientific">Heligmosomoides polygyrus</name>
    <name type="common">Parasitic roundworm</name>
    <dbReference type="NCBI Taxonomy" id="6339"/>
    <lineage>
        <taxon>Eukaryota</taxon>
        <taxon>Metazoa</taxon>
        <taxon>Ecdysozoa</taxon>
        <taxon>Nematoda</taxon>
        <taxon>Chromadorea</taxon>
        <taxon>Rhabditida</taxon>
        <taxon>Rhabditina</taxon>
        <taxon>Rhabditomorpha</taxon>
        <taxon>Strongyloidea</taxon>
        <taxon>Heligmosomidae</taxon>
        <taxon>Heligmosomoides</taxon>
    </lineage>
</organism>
<dbReference type="AlphaFoldDB" id="A0A183G7N5"/>
<reference evidence="2 3" key="1">
    <citation type="submission" date="2018-11" db="EMBL/GenBank/DDBJ databases">
        <authorList>
            <consortium name="Pathogen Informatics"/>
        </authorList>
    </citation>
    <scope>NUCLEOTIDE SEQUENCE [LARGE SCALE GENOMIC DNA]</scope>
</reference>
<dbReference type="WBParaSite" id="HPBE_0001781701-mRNA-1">
    <property type="protein sequence ID" value="HPBE_0001781701-mRNA-1"/>
    <property type="gene ID" value="HPBE_0001781701"/>
</dbReference>
<protein>
    <submittedName>
        <fullName evidence="4">Reverse transcriptase domain-containing protein</fullName>
    </submittedName>
</protein>
<evidence type="ECO:0000313" key="2">
    <source>
        <dbReference type="EMBL" id="VDP09962.1"/>
    </source>
</evidence>
<evidence type="ECO:0000313" key="4">
    <source>
        <dbReference type="WBParaSite" id="HPBE_0001781701-mRNA-1"/>
    </source>
</evidence>
<evidence type="ECO:0000256" key="1">
    <source>
        <dbReference type="SAM" id="MobiDB-lite"/>
    </source>
</evidence>
<accession>A0A183G7N5</accession>
<sequence length="94" mass="10752">MWDIGLQLNLTKTIFMRNGQVSEAPFSLNGTNISKCSSYVYVDREINATNDLMLGVAQLTQVRGLRSSKLRRRSKNRRCRTGQVEQVDDQRDDS</sequence>
<name>A0A183G7N5_HELPZ</name>
<evidence type="ECO:0000313" key="3">
    <source>
        <dbReference type="Proteomes" id="UP000050761"/>
    </source>
</evidence>
<feature type="region of interest" description="Disordered" evidence="1">
    <location>
        <begin position="67"/>
        <end position="94"/>
    </location>
</feature>
<proteinExistence type="predicted"/>
<accession>A0A3P8A944</accession>
<dbReference type="EMBL" id="UZAH01030278">
    <property type="protein sequence ID" value="VDP09962.1"/>
    <property type="molecule type" value="Genomic_DNA"/>
</dbReference>
<feature type="compositionally biased region" description="Basic residues" evidence="1">
    <location>
        <begin position="67"/>
        <end position="80"/>
    </location>
</feature>
<keyword evidence="3" id="KW-1185">Reference proteome</keyword>
<dbReference type="Proteomes" id="UP000050761">
    <property type="component" value="Unassembled WGS sequence"/>
</dbReference>
<gene>
    <name evidence="2" type="ORF">HPBE_LOCUS17816</name>
</gene>
<dbReference type="OrthoDB" id="5824068at2759"/>
<reference evidence="4" key="2">
    <citation type="submission" date="2019-09" db="UniProtKB">
        <authorList>
            <consortium name="WormBaseParasite"/>
        </authorList>
    </citation>
    <scope>IDENTIFICATION</scope>
</reference>